<evidence type="ECO:0000256" key="2">
    <source>
        <dbReference type="ARBA" id="ARBA00023015"/>
    </source>
</evidence>
<comment type="caution">
    <text evidence="6">The sequence shown here is derived from an EMBL/GenBank/DDBJ whole genome shotgun (WGS) entry which is preliminary data.</text>
</comment>
<comment type="similarity">
    <text evidence="1">Belongs to the LysR transcriptional regulatory family.</text>
</comment>
<gene>
    <name evidence="6" type="ORF">PQR62_24050</name>
</gene>
<dbReference type="PANTHER" id="PTHR30427:SF1">
    <property type="entry name" value="TRANSCRIPTIONAL ACTIVATOR PROTEIN LYSR"/>
    <property type="match status" value="1"/>
</dbReference>
<dbReference type="PRINTS" id="PR00039">
    <property type="entry name" value="HTHLYSR"/>
</dbReference>
<organism evidence="6 7">
    <name type="scientific">Herbaspirillum lusitanum</name>
    <dbReference type="NCBI Taxonomy" id="213312"/>
    <lineage>
        <taxon>Bacteria</taxon>
        <taxon>Pseudomonadati</taxon>
        <taxon>Pseudomonadota</taxon>
        <taxon>Betaproteobacteria</taxon>
        <taxon>Burkholderiales</taxon>
        <taxon>Oxalobacteraceae</taxon>
        <taxon>Herbaspirillum</taxon>
    </lineage>
</organism>
<dbReference type="Gene3D" id="1.10.10.10">
    <property type="entry name" value="Winged helix-like DNA-binding domain superfamily/Winged helix DNA-binding domain"/>
    <property type="match status" value="1"/>
</dbReference>
<name>A0ABW9AEN7_9BURK</name>
<dbReference type="InterPro" id="IPR036388">
    <property type="entry name" value="WH-like_DNA-bd_sf"/>
</dbReference>
<dbReference type="InterPro" id="IPR005119">
    <property type="entry name" value="LysR_subst-bd"/>
</dbReference>
<keyword evidence="4" id="KW-0804">Transcription</keyword>
<proteinExistence type="inferred from homology"/>
<evidence type="ECO:0000259" key="5">
    <source>
        <dbReference type="PROSITE" id="PS50931"/>
    </source>
</evidence>
<evidence type="ECO:0000256" key="4">
    <source>
        <dbReference type="ARBA" id="ARBA00023163"/>
    </source>
</evidence>
<dbReference type="SUPFAM" id="SSF53850">
    <property type="entry name" value="Periplasmic binding protein-like II"/>
    <property type="match status" value="1"/>
</dbReference>
<dbReference type="SUPFAM" id="SSF46785">
    <property type="entry name" value="Winged helix' DNA-binding domain"/>
    <property type="match status" value="1"/>
</dbReference>
<reference evidence="6 7" key="1">
    <citation type="journal article" date="2024" name="Chem. Sci.">
        <title>Discovery of megapolipeptins by genome mining of a Burkholderiales bacteria collection.</title>
        <authorList>
            <person name="Paulo B.S."/>
            <person name="Recchia M.J.J."/>
            <person name="Lee S."/>
            <person name="Fergusson C.H."/>
            <person name="Romanowski S.B."/>
            <person name="Hernandez A."/>
            <person name="Krull N."/>
            <person name="Liu D.Y."/>
            <person name="Cavanagh H."/>
            <person name="Bos A."/>
            <person name="Gray C.A."/>
            <person name="Murphy B.T."/>
            <person name="Linington R.G."/>
            <person name="Eustaquio A.S."/>
        </authorList>
    </citation>
    <scope>NUCLEOTIDE SEQUENCE [LARGE SCALE GENOMIC DNA]</scope>
    <source>
        <strain evidence="6 7">RL21-008-BIB-A</strain>
    </source>
</reference>
<feature type="domain" description="HTH lysR-type" evidence="5">
    <location>
        <begin position="1"/>
        <end position="58"/>
    </location>
</feature>
<dbReference type="Proteomes" id="UP001629246">
    <property type="component" value="Unassembled WGS sequence"/>
</dbReference>
<evidence type="ECO:0000256" key="1">
    <source>
        <dbReference type="ARBA" id="ARBA00009437"/>
    </source>
</evidence>
<dbReference type="PANTHER" id="PTHR30427">
    <property type="entry name" value="TRANSCRIPTIONAL ACTIVATOR PROTEIN LYSR"/>
    <property type="match status" value="1"/>
</dbReference>
<protein>
    <submittedName>
        <fullName evidence="6">LysR substrate-binding domain-containing protein</fullName>
    </submittedName>
</protein>
<dbReference type="Gene3D" id="3.40.190.290">
    <property type="match status" value="1"/>
</dbReference>
<accession>A0ABW9AEN7</accession>
<dbReference type="Pfam" id="PF03466">
    <property type="entry name" value="LysR_substrate"/>
    <property type="match status" value="1"/>
</dbReference>
<dbReference type="RefSeq" id="WP_408160609.1">
    <property type="nucleotide sequence ID" value="NZ_JAQQFM010000014.1"/>
</dbReference>
<dbReference type="PROSITE" id="PS50931">
    <property type="entry name" value="HTH_LYSR"/>
    <property type="match status" value="1"/>
</dbReference>
<keyword evidence="7" id="KW-1185">Reference proteome</keyword>
<evidence type="ECO:0000256" key="3">
    <source>
        <dbReference type="ARBA" id="ARBA00023125"/>
    </source>
</evidence>
<sequence length="300" mass="33254">MNFRQIEAFRLIMLRGTMTAAAEELHTSQPSISRLIGELEESLKLKLFTRNAGRLQPTDAGTSFYQEVERSFVGLDNLTQSARQIRIFGTGRLRVAGTPAIVQSVMPEVMVEYREKYPNVMVSLEMRSESTVRRWTSSSYCDIGFATIAAETLGVNAETLYKLPALCAVPSRHSLARRKIITVNDLEGENLILPSHAEETRLTLDKALEQAGVTPTPAIETPYGALTCMLAAQGLGIGLVNPLVAATNKHTGVVFRPFDTEILFEGYVVYPRVHDHNPVVKDFIRMTRAHIDLAVAKYSS</sequence>
<dbReference type="InterPro" id="IPR036390">
    <property type="entry name" value="WH_DNA-bd_sf"/>
</dbReference>
<dbReference type="Pfam" id="PF00126">
    <property type="entry name" value="HTH_1"/>
    <property type="match status" value="1"/>
</dbReference>
<keyword evidence="2" id="KW-0805">Transcription regulation</keyword>
<dbReference type="InterPro" id="IPR000847">
    <property type="entry name" value="LysR_HTH_N"/>
</dbReference>
<dbReference type="EMBL" id="JAQQFM010000014">
    <property type="protein sequence ID" value="MFL9927368.1"/>
    <property type="molecule type" value="Genomic_DNA"/>
</dbReference>
<keyword evidence="3" id="KW-0238">DNA-binding</keyword>
<evidence type="ECO:0000313" key="7">
    <source>
        <dbReference type="Proteomes" id="UP001629246"/>
    </source>
</evidence>
<evidence type="ECO:0000313" key="6">
    <source>
        <dbReference type="EMBL" id="MFL9927368.1"/>
    </source>
</evidence>